<dbReference type="InterPro" id="IPR002068">
    <property type="entry name" value="A-crystallin/Hsp20_dom"/>
</dbReference>
<name>A0A6S6SE24_9BACT</name>
<dbReference type="CDD" id="cd06464">
    <property type="entry name" value="ACD_sHsps-like"/>
    <property type="match status" value="1"/>
</dbReference>
<organism evidence="2">
    <name type="scientific">uncultured Sulfurovum sp</name>
    <dbReference type="NCBI Taxonomy" id="269237"/>
    <lineage>
        <taxon>Bacteria</taxon>
        <taxon>Pseudomonadati</taxon>
        <taxon>Campylobacterota</taxon>
        <taxon>Epsilonproteobacteria</taxon>
        <taxon>Campylobacterales</taxon>
        <taxon>Sulfurovaceae</taxon>
        <taxon>Sulfurovum</taxon>
        <taxon>environmental samples</taxon>
    </lineage>
</organism>
<dbReference type="InterPro" id="IPR008978">
    <property type="entry name" value="HSP20-like_chaperone"/>
</dbReference>
<proteinExistence type="predicted"/>
<protein>
    <recommendedName>
        <fullName evidence="1">SHSP domain-containing protein</fullName>
    </recommendedName>
</protein>
<gene>
    <name evidence="2" type="ORF">HELGO_WM34515</name>
</gene>
<evidence type="ECO:0000259" key="1">
    <source>
        <dbReference type="Pfam" id="PF00011"/>
    </source>
</evidence>
<dbReference type="Pfam" id="PF00011">
    <property type="entry name" value="HSP20"/>
    <property type="match status" value="1"/>
</dbReference>
<sequence>MNKKIMFMAFLTPLVAFSEINLQKEIYDAAEEMMKFDEKMNQIIAEHNNIAYDGDEDLEFSNVSIDDFREVVNGYELRKDINDTNVKVKVKTKDSLLTISLLTKEVKELVYEGETGTETIMSSSSIALPIPNDADENKLISTYSDGILIIKLPKK</sequence>
<feature type="domain" description="SHSP" evidence="1">
    <location>
        <begin position="74"/>
        <end position="155"/>
    </location>
</feature>
<evidence type="ECO:0000313" key="2">
    <source>
        <dbReference type="EMBL" id="CAA6803009.1"/>
    </source>
</evidence>
<accession>A0A6S6SE24</accession>
<dbReference type="EMBL" id="CACVAR010000109">
    <property type="protein sequence ID" value="CAA6803009.1"/>
    <property type="molecule type" value="Genomic_DNA"/>
</dbReference>
<dbReference type="SUPFAM" id="SSF49764">
    <property type="entry name" value="HSP20-like chaperones"/>
    <property type="match status" value="1"/>
</dbReference>
<dbReference type="Gene3D" id="2.60.40.790">
    <property type="match status" value="1"/>
</dbReference>
<dbReference type="AlphaFoldDB" id="A0A6S6SE24"/>
<reference evidence="2" key="1">
    <citation type="submission" date="2020-01" db="EMBL/GenBank/DDBJ databases">
        <authorList>
            <person name="Meier V. D."/>
            <person name="Meier V D."/>
        </authorList>
    </citation>
    <scope>NUCLEOTIDE SEQUENCE</scope>
    <source>
        <strain evidence="2">HLG_WM_MAG_03</strain>
    </source>
</reference>